<keyword evidence="2" id="KW-1185">Reference proteome</keyword>
<evidence type="ECO:0000313" key="2">
    <source>
        <dbReference type="Proteomes" id="UP000550707"/>
    </source>
</evidence>
<reference evidence="1 2" key="1">
    <citation type="journal article" date="2020" name="Nature">
        <title>Six reference-quality genomes reveal evolution of bat adaptations.</title>
        <authorList>
            <person name="Jebb D."/>
            <person name="Huang Z."/>
            <person name="Pippel M."/>
            <person name="Hughes G.M."/>
            <person name="Lavrichenko K."/>
            <person name="Devanna P."/>
            <person name="Winkler S."/>
            <person name="Jermiin L.S."/>
            <person name="Skirmuntt E.C."/>
            <person name="Katzourakis A."/>
            <person name="Burkitt-Gray L."/>
            <person name="Ray D.A."/>
            <person name="Sullivan K.A.M."/>
            <person name="Roscito J.G."/>
            <person name="Kirilenko B.M."/>
            <person name="Davalos L.M."/>
            <person name="Corthals A.P."/>
            <person name="Power M.L."/>
            <person name="Jones G."/>
            <person name="Ransome R.D."/>
            <person name="Dechmann D.K.N."/>
            <person name="Locatelli A.G."/>
            <person name="Puechmaille S.J."/>
            <person name="Fedrigo O."/>
            <person name="Jarvis E.D."/>
            <person name="Hiller M."/>
            <person name="Vernes S.C."/>
            <person name="Myers E.W."/>
            <person name="Teeling E.C."/>
        </authorList>
    </citation>
    <scope>NUCLEOTIDE SEQUENCE [LARGE SCALE GENOMIC DNA]</scope>
    <source>
        <strain evidence="1">MMolMol1</strain>
        <tissue evidence="1">Muscle</tissue>
    </source>
</reference>
<protein>
    <submittedName>
        <fullName evidence="1">Uncharacterized protein</fullName>
    </submittedName>
</protein>
<dbReference type="EMBL" id="JACASF010000022">
    <property type="protein sequence ID" value="KAF6403605.1"/>
    <property type="molecule type" value="Genomic_DNA"/>
</dbReference>
<accession>A0A7J8BYD0</accession>
<dbReference type="InParanoid" id="A0A7J8BYD0"/>
<comment type="caution">
    <text evidence="1">The sequence shown here is derived from an EMBL/GenBank/DDBJ whole genome shotgun (WGS) entry which is preliminary data.</text>
</comment>
<proteinExistence type="predicted"/>
<gene>
    <name evidence="1" type="ORF">HJG59_010022</name>
</gene>
<dbReference type="Proteomes" id="UP000550707">
    <property type="component" value="Unassembled WGS sequence"/>
</dbReference>
<dbReference type="AlphaFoldDB" id="A0A7J8BYD0"/>
<organism evidence="1 2">
    <name type="scientific">Molossus molossus</name>
    <name type="common">Pallas' mastiff bat</name>
    <name type="synonym">Vespertilio molossus</name>
    <dbReference type="NCBI Taxonomy" id="27622"/>
    <lineage>
        <taxon>Eukaryota</taxon>
        <taxon>Metazoa</taxon>
        <taxon>Chordata</taxon>
        <taxon>Craniata</taxon>
        <taxon>Vertebrata</taxon>
        <taxon>Euteleostomi</taxon>
        <taxon>Mammalia</taxon>
        <taxon>Eutheria</taxon>
        <taxon>Laurasiatheria</taxon>
        <taxon>Chiroptera</taxon>
        <taxon>Yangochiroptera</taxon>
        <taxon>Molossidae</taxon>
        <taxon>Molossus</taxon>
    </lineage>
</organism>
<evidence type="ECO:0000313" key="1">
    <source>
        <dbReference type="EMBL" id="KAF6403605.1"/>
    </source>
</evidence>
<name>A0A7J8BYD0_MOLMO</name>
<sequence>MQVGACVAVTRRACSDTRCCAPALDSMRLVQGLRVRFAHRFSGAAVGLEDRTLRTALREAVGRNEGQSIGNSFLEEVDRLYAPRHRRDFGSTGGNHSGTRSHLSKCTGSACLSHSASCWKECRAVHRVWNTPVYMETSVNPVLAQPALSGALLKVLLVLCLSW</sequence>